<keyword evidence="1" id="KW-1133">Transmembrane helix</keyword>
<accession>A0A0E0MWN2</accession>
<keyword evidence="1" id="KW-0812">Transmembrane</keyword>
<reference evidence="2" key="2">
    <citation type="submission" date="2015-06" db="UniProtKB">
        <authorList>
            <consortium name="EnsemblPlants"/>
        </authorList>
    </citation>
    <scope>IDENTIFICATION</scope>
</reference>
<keyword evidence="1" id="KW-0472">Membrane</keyword>
<reference evidence="3" key="1">
    <citation type="submission" date="2013-06" db="EMBL/GenBank/DDBJ databases">
        <authorList>
            <person name="Zhao Q."/>
        </authorList>
    </citation>
    <scope>NUCLEOTIDE SEQUENCE</scope>
    <source>
        <strain evidence="3">cv. W1943</strain>
    </source>
</reference>
<dbReference type="Proteomes" id="UP000008022">
    <property type="component" value="Unassembled WGS sequence"/>
</dbReference>
<keyword evidence="3" id="KW-1185">Reference proteome</keyword>
<feature type="transmembrane region" description="Helical" evidence="1">
    <location>
        <begin position="30"/>
        <end position="58"/>
    </location>
</feature>
<evidence type="ECO:0000313" key="3">
    <source>
        <dbReference type="Proteomes" id="UP000008022"/>
    </source>
</evidence>
<dbReference type="Gramene" id="ORUFI01G18230.1">
    <property type="protein sequence ID" value="ORUFI01G18230.1"/>
    <property type="gene ID" value="ORUFI01G18230"/>
</dbReference>
<name>A0A0E0MWN2_ORYRU</name>
<protein>
    <submittedName>
        <fullName evidence="2">Uncharacterized protein</fullName>
    </submittedName>
</protein>
<sequence>MSKCRSSHPTPQCLQWSEPHYSLDIHSTPAFGLCVTLAALLSLTTVDNLLIGFICHLFHIRMLDRTASSIGIQGADVDPNGYAETMGNLKAQGKT</sequence>
<proteinExistence type="predicted"/>
<evidence type="ECO:0000256" key="1">
    <source>
        <dbReference type="SAM" id="Phobius"/>
    </source>
</evidence>
<dbReference type="OMA" id="MSKCRSS"/>
<organism evidence="2 3">
    <name type="scientific">Oryza rufipogon</name>
    <name type="common">Brownbeard rice</name>
    <name type="synonym">Asian wild rice</name>
    <dbReference type="NCBI Taxonomy" id="4529"/>
    <lineage>
        <taxon>Eukaryota</taxon>
        <taxon>Viridiplantae</taxon>
        <taxon>Streptophyta</taxon>
        <taxon>Embryophyta</taxon>
        <taxon>Tracheophyta</taxon>
        <taxon>Spermatophyta</taxon>
        <taxon>Magnoliopsida</taxon>
        <taxon>Liliopsida</taxon>
        <taxon>Poales</taxon>
        <taxon>Poaceae</taxon>
        <taxon>BOP clade</taxon>
        <taxon>Oryzoideae</taxon>
        <taxon>Oryzeae</taxon>
        <taxon>Oryzinae</taxon>
        <taxon>Oryza</taxon>
    </lineage>
</organism>
<dbReference type="EnsemblPlants" id="ORUFI01G18230.1">
    <property type="protein sequence ID" value="ORUFI01G18230.1"/>
    <property type="gene ID" value="ORUFI01G18230"/>
</dbReference>
<dbReference type="HOGENOM" id="CLU_184777_0_0_1"/>
<evidence type="ECO:0000313" key="2">
    <source>
        <dbReference type="EnsemblPlants" id="ORUFI01G18230.1"/>
    </source>
</evidence>
<dbReference type="AlphaFoldDB" id="A0A0E0MWN2"/>